<dbReference type="OrthoDB" id="676979at2759"/>
<keyword evidence="2" id="KW-0472">Membrane</keyword>
<dbReference type="EMBL" id="JH818182">
    <property type="protein sequence ID" value="EKC31988.1"/>
    <property type="molecule type" value="Genomic_DNA"/>
</dbReference>
<evidence type="ECO:0000313" key="5">
    <source>
        <dbReference type="EnsemblMetazoa" id="G22764.1:cds"/>
    </source>
</evidence>
<dbReference type="Proteomes" id="UP000005408">
    <property type="component" value="Unassembled WGS sequence"/>
</dbReference>
<evidence type="ECO:0000313" key="6">
    <source>
        <dbReference type="Proteomes" id="UP000005408"/>
    </source>
</evidence>
<evidence type="ECO:0000256" key="1">
    <source>
        <dbReference type="ARBA" id="ARBA00022729"/>
    </source>
</evidence>
<reference evidence="5" key="2">
    <citation type="submission" date="2022-08" db="UniProtKB">
        <authorList>
            <consortium name="EnsemblMetazoa"/>
        </authorList>
    </citation>
    <scope>IDENTIFICATION</scope>
    <source>
        <strain evidence="5">05x7-T-G4-1.051#20</strain>
    </source>
</reference>
<dbReference type="PANTHER" id="PTHR24373:SF398">
    <property type="entry name" value="LEUCINE-RICH REPEAT-CONTAINING G-PROTEIN COUPLED RECEPTOR 6"/>
    <property type="match status" value="1"/>
</dbReference>
<sequence>MKSLVYLICWLTLYLWPVKSAAPTGCTYSTDTGSRGLYTCDFTVMTLPATYSTFTSPIPQRLKIRNINGNLPVSSPTKTFNGFGSYATGSHDKDFTSYLELRCSSGNPSGQALISLGTFSQMSYLEELYIKDCRLTNGLPEFVFSDLQNLHILVIEGGSIAATAADSMANFNISISSTLSESSGILNFTNVAITGGTFTTGFFYPLTTVNTIILENNGLTSLELSTFSQNTQLRRLIIRDNPITVIPNNLFSGLDALEYVELNDLSLTCSCDNVWFVKHFVDHNITLGEGAVCSLSTNVKNAQKYYYENCVTYDICDGVPGIKIQGRCTQWYKIVFVFLLILAIILTIVTLVLLIHTRKKLMSQHDKLRAKQTEKWSKIQQILNTQTVSKQRPPAATLPPKGV</sequence>
<feature type="transmembrane region" description="Helical" evidence="2">
    <location>
        <begin position="331"/>
        <end position="355"/>
    </location>
</feature>
<dbReference type="SUPFAM" id="SSF52058">
    <property type="entry name" value="L domain-like"/>
    <property type="match status" value="1"/>
</dbReference>
<dbReference type="GO" id="GO:0005615">
    <property type="term" value="C:extracellular space"/>
    <property type="evidence" value="ECO:0007669"/>
    <property type="project" value="TreeGrafter"/>
</dbReference>
<dbReference type="KEGG" id="crg:105345887"/>
<dbReference type="Pfam" id="PF13855">
    <property type="entry name" value="LRR_8"/>
    <property type="match status" value="1"/>
</dbReference>
<evidence type="ECO:0000313" key="4">
    <source>
        <dbReference type="EMBL" id="EKC31988.1"/>
    </source>
</evidence>
<organism evidence="4">
    <name type="scientific">Magallana gigas</name>
    <name type="common">Pacific oyster</name>
    <name type="synonym">Crassostrea gigas</name>
    <dbReference type="NCBI Taxonomy" id="29159"/>
    <lineage>
        <taxon>Eukaryota</taxon>
        <taxon>Metazoa</taxon>
        <taxon>Spiralia</taxon>
        <taxon>Lophotrochozoa</taxon>
        <taxon>Mollusca</taxon>
        <taxon>Bivalvia</taxon>
        <taxon>Autobranchia</taxon>
        <taxon>Pteriomorphia</taxon>
        <taxon>Ostreida</taxon>
        <taxon>Ostreoidea</taxon>
        <taxon>Ostreidae</taxon>
        <taxon>Magallana</taxon>
    </lineage>
</organism>
<evidence type="ECO:0000256" key="2">
    <source>
        <dbReference type="SAM" id="Phobius"/>
    </source>
</evidence>
<keyword evidence="2" id="KW-0812">Transmembrane</keyword>
<reference evidence="4" key="1">
    <citation type="journal article" date="2012" name="Nature">
        <title>The oyster genome reveals stress adaptation and complexity of shell formation.</title>
        <authorList>
            <person name="Zhang G."/>
            <person name="Fang X."/>
            <person name="Guo X."/>
            <person name="Li L."/>
            <person name="Luo R."/>
            <person name="Xu F."/>
            <person name="Yang P."/>
            <person name="Zhang L."/>
            <person name="Wang X."/>
            <person name="Qi H."/>
            <person name="Xiong Z."/>
            <person name="Que H."/>
            <person name="Xie Y."/>
            <person name="Holland P.W."/>
            <person name="Paps J."/>
            <person name="Zhu Y."/>
            <person name="Wu F."/>
            <person name="Chen Y."/>
            <person name="Wang J."/>
            <person name="Peng C."/>
            <person name="Meng J."/>
            <person name="Yang L."/>
            <person name="Liu J."/>
            <person name="Wen B."/>
            <person name="Zhang N."/>
            <person name="Huang Z."/>
            <person name="Zhu Q."/>
            <person name="Feng Y."/>
            <person name="Mount A."/>
            <person name="Hedgecock D."/>
            <person name="Xu Z."/>
            <person name="Liu Y."/>
            <person name="Domazet-Loso T."/>
            <person name="Du Y."/>
            <person name="Sun X."/>
            <person name="Zhang S."/>
            <person name="Liu B."/>
            <person name="Cheng P."/>
            <person name="Jiang X."/>
            <person name="Li J."/>
            <person name="Fan D."/>
            <person name="Wang W."/>
            <person name="Fu W."/>
            <person name="Wang T."/>
            <person name="Wang B."/>
            <person name="Zhang J."/>
            <person name="Peng Z."/>
            <person name="Li Y."/>
            <person name="Li N."/>
            <person name="Wang J."/>
            <person name="Chen M."/>
            <person name="He Y."/>
            <person name="Tan F."/>
            <person name="Song X."/>
            <person name="Zheng Q."/>
            <person name="Huang R."/>
            <person name="Yang H."/>
            <person name="Du X."/>
            <person name="Chen L."/>
            <person name="Yang M."/>
            <person name="Gaffney P.M."/>
            <person name="Wang S."/>
            <person name="Luo L."/>
            <person name="She Z."/>
            <person name="Ming Y."/>
            <person name="Huang W."/>
            <person name="Zhang S."/>
            <person name="Huang B."/>
            <person name="Zhang Y."/>
            <person name="Qu T."/>
            <person name="Ni P."/>
            <person name="Miao G."/>
            <person name="Wang J."/>
            <person name="Wang Q."/>
            <person name="Steinberg C.E."/>
            <person name="Wang H."/>
            <person name="Li N."/>
            <person name="Qian L."/>
            <person name="Zhang G."/>
            <person name="Li Y."/>
            <person name="Yang H."/>
            <person name="Liu X."/>
            <person name="Wang J."/>
            <person name="Yin Y."/>
            <person name="Wang J."/>
        </authorList>
    </citation>
    <scope>NUCLEOTIDE SEQUENCE [LARGE SCALE GENOMIC DNA]</scope>
    <source>
        <strain evidence="4">05x7-T-G4-1.051#20</strain>
    </source>
</reference>
<dbReference type="OMA" id="YENCVTY"/>
<accession>K1QDD9</accession>
<dbReference type="InterPro" id="IPR032675">
    <property type="entry name" value="LRR_dom_sf"/>
</dbReference>
<dbReference type="AlphaFoldDB" id="K1QDD9"/>
<dbReference type="InterPro" id="IPR050328">
    <property type="entry name" value="Dev_Immune_Receptor"/>
</dbReference>
<dbReference type="HOGENOM" id="CLU_057202_0_0_1"/>
<dbReference type="Gene3D" id="3.80.10.10">
    <property type="entry name" value="Ribonuclease Inhibitor"/>
    <property type="match status" value="2"/>
</dbReference>
<gene>
    <name evidence="4" type="ORF">CGI_10022864</name>
</gene>
<keyword evidence="2" id="KW-1133">Transmembrane helix</keyword>
<dbReference type="InterPro" id="IPR001611">
    <property type="entry name" value="Leu-rich_rpt"/>
</dbReference>
<keyword evidence="6" id="KW-1185">Reference proteome</keyword>
<dbReference type="EnsemblMetazoa" id="G22764.1">
    <property type="protein sequence ID" value="G22764.1:cds"/>
    <property type="gene ID" value="G22764"/>
</dbReference>
<evidence type="ECO:0000256" key="3">
    <source>
        <dbReference type="SAM" id="SignalP"/>
    </source>
</evidence>
<dbReference type="GO" id="GO:0031012">
    <property type="term" value="C:extracellular matrix"/>
    <property type="evidence" value="ECO:0007669"/>
    <property type="project" value="TreeGrafter"/>
</dbReference>
<feature type="signal peptide" evidence="3">
    <location>
        <begin position="1"/>
        <end position="20"/>
    </location>
</feature>
<proteinExistence type="predicted"/>
<name>K1QDD9_MAGGI</name>
<protein>
    <submittedName>
        <fullName evidence="4 5">Uncharacterized protein</fullName>
    </submittedName>
</protein>
<dbReference type="PANTHER" id="PTHR24373">
    <property type="entry name" value="SLIT RELATED LEUCINE-RICH REPEAT NEURONAL PROTEIN"/>
    <property type="match status" value="1"/>
</dbReference>
<feature type="chain" id="PRO_5042455693" evidence="3">
    <location>
        <begin position="21"/>
        <end position="403"/>
    </location>
</feature>
<keyword evidence="1 3" id="KW-0732">Signal</keyword>